<dbReference type="HAMAP" id="MF_00382">
    <property type="entry name" value="Ribosomal_bL20"/>
    <property type="match status" value="1"/>
</dbReference>
<dbReference type="GO" id="GO:0019843">
    <property type="term" value="F:rRNA binding"/>
    <property type="evidence" value="ECO:0007669"/>
    <property type="project" value="UniProtKB-UniRule"/>
</dbReference>
<comment type="similarity">
    <text evidence="1 5 6">Belongs to the bacterial ribosomal protein bL20 family.</text>
</comment>
<name>A0A0S2LNR8_9CHLO</name>
<dbReference type="RefSeq" id="YP_009184791.1">
    <property type="nucleotide sequence ID" value="NC_028581.1"/>
</dbReference>
<comment type="function">
    <text evidence="5 7">Binds directly to 23S ribosomal RNA and is necessary for the in vitro assembly process of the 50S ribosomal subunit. It is not involved in the protein synthesizing functions of that subunit.</text>
</comment>
<keyword evidence="8" id="KW-0934">Plastid</keyword>
<dbReference type="NCBIfam" id="TIGR01032">
    <property type="entry name" value="rplT_bact"/>
    <property type="match status" value="1"/>
</dbReference>
<keyword evidence="8" id="KW-0150">Chloroplast</keyword>
<comment type="subcellular location">
    <subcellularLocation>
        <location evidence="5">Plastid</location>
        <location evidence="5">Chloroplast</location>
    </subcellularLocation>
</comment>
<accession>A0A0S2LNR8</accession>
<dbReference type="PRINTS" id="PR00062">
    <property type="entry name" value="RIBOSOMALL20"/>
</dbReference>
<keyword evidence="2 5" id="KW-0689">Ribosomal protein</keyword>
<dbReference type="Gene3D" id="1.10.1900.20">
    <property type="entry name" value="Ribosomal protein L20"/>
    <property type="match status" value="1"/>
</dbReference>
<keyword evidence="5 7" id="KW-0694">RNA-binding</keyword>
<geneLocation type="chloroplast" evidence="8"/>
<dbReference type="FunFam" id="1.10.1900.20:FF:000001">
    <property type="entry name" value="50S ribosomal protein L20"/>
    <property type="match status" value="1"/>
</dbReference>
<gene>
    <name evidence="5 8" type="primary">rpl20</name>
</gene>
<dbReference type="AlphaFoldDB" id="A0A0S2LNR8"/>
<reference evidence="8" key="1">
    <citation type="journal article" date="2015" name="BMC Evol. Biol.">
        <title>Chloroplast phylogenomic analysis of chlorophyte green algae identifies a novel lineage sister to the Sphaeropleales (Chlorophyceae).</title>
        <authorList>
            <person name="Lemieux C."/>
            <person name="Vincent A.T."/>
            <person name="Labarre A."/>
            <person name="Otis C."/>
            <person name="Turmel M."/>
        </authorList>
    </citation>
    <scope>NUCLEOTIDE SEQUENCE</scope>
</reference>
<dbReference type="SUPFAM" id="SSF74731">
    <property type="entry name" value="Ribosomal protein L20"/>
    <property type="match status" value="1"/>
</dbReference>
<evidence type="ECO:0000256" key="3">
    <source>
        <dbReference type="ARBA" id="ARBA00023274"/>
    </source>
</evidence>
<evidence type="ECO:0000256" key="2">
    <source>
        <dbReference type="ARBA" id="ARBA00022980"/>
    </source>
</evidence>
<dbReference type="GO" id="GO:0005840">
    <property type="term" value="C:ribosome"/>
    <property type="evidence" value="ECO:0007669"/>
    <property type="project" value="UniProtKB-KW"/>
</dbReference>
<dbReference type="Pfam" id="PF00453">
    <property type="entry name" value="Ribosomal_L20"/>
    <property type="match status" value="1"/>
</dbReference>
<evidence type="ECO:0000256" key="5">
    <source>
        <dbReference type="HAMAP-Rule" id="MF_00382"/>
    </source>
</evidence>
<dbReference type="InterPro" id="IPR035566">
    <property type="entry name" value="Ribosomal_protein_bL20_C"/>
</dbReference>
<proteinExistence type="inferred from homology"/>
<dbReference type="InterPro" id="IPR005813">
    <property type="entry name" value="Ribosomal_bL20"/>
</dbReference>
<dbReference type="GO" id="GO:0009507">
    <property type="term" value="C:chloroplast"/>
    <property type="evidence" value="ECO:0007669"/>
    <property type="project" value="UniProtKB-SubCell"/>
</dbReference>
<dbReference type="Gene3D" id="6.10.160.10">
    <property type="match status" value="1"/>
</dbReference>
<dbReference type="GO" id="GO:0003735">
    <property type="term" value="F:structural constituent of ribosome"/>
    <property type="evidence" value="ECO:0007669"/>
    <property type="project" value="InterPro"/>
</dbReference>
<dbReference type="EMBL" id="KT625413">
    <property type="protein sequence ID" value="ALO62886.1"/>
    <property type="molecule type" value="Genomic_DNA"/>
</dbReference>
<dbReference type="GO" id="GO:1990904">
    <property type="term" value="C:ribonucleoprotein complex"/>
    <property type="evidence" value="ECO:0007669"/>
    <property type="project" value="UniProtKB-KW"/>
</dbReference>
<evidence type="ECO:0000256" key="1">
    <source>
        <dbReference type="ARBA" id="ARBA00007698"/>
    </source>
</evidence>
<dbReference type="PANTHER" id="PTHR10986">
    <property type="entry name" value="39S RIBOSOMAL PROTEIN L20"/>
    <property type="match status" value="1"/>
</dbReference>
<dbReference type="GO" id="GO:0000027">
    <property type="term" value="P:ribosomal large subunit assembly"/>
    <property type="evidence" value="ECO:0007669"/>
    <property type="project" value="UniProtKB-UniRule"/>
</dbReference>
<dbReference type="GO" id="GO:0006412">
    <property type="term" value="P:translation"/>
    <property type="evidence" value="ECO:0007669"/>
    <property type="project" value="InterPro"/>
</dbReference>
<protein>
    <recommendedName>
        <fullName evidence="4 5">Large ribosomal subunit protein bL20c</fullName>
    </recommendedName>
</protein>
<evidence type="ECO:0000256" key="4">
    <source>
        <dbReference type="ARBA" id="ARBA00035295"/>
    </source>
</evidence>
<keyword evidence="3 5" id="KW-0687">Ribonucleoprotein</keyword>
<evidence type="ECO:0000256" key="7">
    <source>
        <dbReference type="RuleBase" id="RU004311"/>
    </source>
</evidence>
<dbReference type="CDD" id="cd07026">
    <property type="entry name" value="Ribosomal_L20"/>
    <property type="match status" value="1"/>
</dbReference>
<evidence type="ECO:0000256" key="6">
    <source>
        <dbReference type="RuleBase" id="RU000561"/>
    </source>
</evidence>
<dbReference type="GeneID" id="26378532"/>
<sequence length="120" mass="13992">MTRVKRGNVSRKRHKKTLKIVKGFRGASSILFRTANQRKMRALSSSYTNRRKKKRDFRSIWITRIHAAVRNNGMSYSEFVNSLKKSSLNLNRKILAQFSLCDPESFLQLVNFTKKQATLV</sequence>
<keyword evidence="5 7" id="KW-0699">rRNA-binding</keyword>
<evidence type="ECO:0000313" key="8">
    <source>
        <dbReference type="EMBL" id="ALO62886.1"/>
    </source>
</evidence>
<organism evidence="8">
    <name type="scientific">Jenufa perforata</name>
    <dbReference type="NCBI Taxonomy" id="993091"/>
    <lineage>
        <taxon>Eukaryota</taxon>
        <taxon>Viridiplantae</taxon>
        <taxon>Chlorophyta</taxon>
        <taxon>core chlorophytes</taxon>
        <taxon>Chlorophyceae</taxon>
        <taxon>Jenufa</taxon>
    </lineage>
</organism>